<dbReference type="EMBL" id="PIPF01000006">
    <property type="protein sequence ID" value="RWU84080.1"/>
    <property type="molecule type" value="Genomic_DNA"/>
</dbReference>
<comment type="similarity">
    <text evidence="1">Belongs to the short-chain fatty acyl-CoA assimilation regulator (ScfR) family.</text>
</comment>
<sequence length="420" mass="45824">MRVCPCSTRTMRTASGQQARCEHHHASTSPRSTHHVINPNPADIGQRVQRLRHANGLSQADLADHAGIPAGVVSMVEHGRQSLEAGALDRVANALACTTDYLTGLRAEPVSTRPWLRAYADAPKRTVDKYVSDTETAIDTFEALGLAFYPESLPVFGEDLNDEGAIEDFAADVRRAAGLDDGDVVGNCIRRTERLGVVVLPMDDELGRHLGLSLRVNTTPVIRVSRPRLSQTGDTSPPGDRQRFTVAHELGHLTLHATTPPPASAVEARLIEQQAHRFAGAFLAPAEPLLADLGKLGGRVTLSTLADLKKTWGVAIKMLVVRLRQLGQIDDNHARSLYKQISARKWNTSEPVHVGHEHAIWLDKALTKAKVPTSNADGAAGLAPRYLHAWLGWEPQTPEIKNLPDGVIPLQHRRERSKVC</sequence>
<dbReference type="Gene3D" id="1.10.10.2910">
    <property type="match status" value="1"/>
</dbReference>
<organism evidence="4 5">
    <name type="scientific">Janibacter hoylei PVAS-1</name>
    <dbReference type="NCBI Taxonomy" id="1210046"/>
    <lineage>
        <taxon>Bacteria</taxon>
        <taxon>Bacillati</taxon>
        <taxon>Actinomycetota</taxon>
        <taxon>Actinomycetes</taxon>
        <taxon>Micrococcales</taxon>
        <taxon>Intrasporangiaceae</taxon>
        <taxon>Janibacter</taxon>
    </lineage>
</organism>
<dbReference type="SUPFAM" id="SSF47413">
    <property type="entry name" value="lambda repressor-like DNA-binding domains"/>
    <property type="match status" value="1"/>
</dbReference>
<dbReference type="CDD" id="cd00093">
    <property type="entry name" value="HTH_XRE"/>
    <property type="match status" value="1"/>
</dbReference>
<dbReference type="InterPro" id="IPR052345">
    <property type="entry name" value="Rad_response_metalloprotease"/>
</dbReference>
<dbReference type="PROSITE" id="PS50943">
    <property type="entry name" value="HTH_CROC1"/>
    <property type="match status" value="1"/>
</dbReference>
<dbReference type="PANTHER" id="PTHR43236">
    <property type="entry name" value="ANTITOXIN HIGA1"/>
    <property type="match status" value="1"/>
</dbReference>
<dbReference type="AlphaFoldDB" id="A0A444B6P9"/>
<dbReference type="InterPro" id="IPR010982">
    <property type="entry name" value="Lambda_DNA-bd_dom_sf"/>
</dbReference>
<keyword evidence="5" id="KW-1185">Reference proteome</keyword>
<dbReference type="Pfam" id="PF06114">
    <property type="entry name" value="Peptidase_M78"/>
    <property type="match status" value="1"/>
</dbReference>
<evidence type="ECO:0000313" key="5">
    <source>
        <dbReference type="Proteomes" id="UP000288711"/>
    </source>
</evidence>
<evidence type="ECO:0000256" key="2">
    <source>
        <dbReference type="SAM" id="MobiDB-lite"/>
    </source>
</evidence>
<feature type="region of interest" description="Disordered" evidence="2">
    <location>
        <begin position="1"/>
        <end position="36"/>
    </location>
</feature>
<dbReference type="InterPro" id="IPR010359">
    <property type="entry name" value="IrrE_HExxH"/>
</dbReference>
<dbReference type="GO" id="GO:0003677">
    <property type="term" value="F:DNA binding"/>
    <property type="evidence" value="ECO:0007669"/>
    <property type="project" value="InterPro"/>
</dbReference>
<protein>
    <recommendedName>
        <fullName evidence="3">HTH cro/C1-type domain-containing protein</fullName>
    </recommendedName>
</protein>
<evidence type="ECO:0000259" key="3">
    <source>
        <dbReference type="PROSITE" id="PS50943"/>
    </source>
</evidence>
<proteinExistence type="inferred from homology"/>
<dbReference type="Gene3D" id="1.10.260.40">
    <property type="entry name" value="lambda repressor-like DNA-binding domains"/>
    <property type="match status" value="1"/>
</dbReference>
<reference evidence="4 5" key="1">
    <citation type="journal article" date="2009" name="Int. J. Syst. Evol. Microbiol.">
        <title>Janibacter hoylei sp. nov., Bacillus isronensis sp. nov. and Bacillus aryabhattai sp. nov., isolated from cryotubes used for collecting air from the upper atmosphere.</title>
        <authorList>
            <person name="Shivaji S."/>
            <person name="Chaturvedi P."/>
            <person name="Begum Z."/>
            <person name="Pindi P.K."/>
            <person name="Manorama R."/>
            <person name="Padmanaban D.A."/>
            <person name="Shouche Y.S."/>
            <person name="Pawar S."/>
            <person name="Vaishampayan P."/>
            <person name="Dutt C.B."/>
            <person name="Datta G.N."/>
            <person name="Manchanda R.K."/>
            <person name="Rao U.R."/>
            <person name="Bhargava P.M."/>
            <person name="Narlikar J.V."/>
        </authorList>
    </citation>
    <scope>NUCLEOTIDE SEQUENCE [LARGE SCALE GENOMIC DNA]</scope>
    <source>
        <strain evidence="4 5">PVAS-1</strain>
    </source>
</reference>
<accession>A0A444B6P9</accession>
<name>A0A444B6P9_9MICO</name>
<comment type="caution">
    <text evidence="4">The sequence shown here is derived from an EMBL/GenBank/DDBJ whole genome shotgun (WGS) entry which is preliminary data.</text>
</comment>
<feature type="compositionally biased region" description="Polar residues" evidence="2">
    <location>
        <begin position="7"/>
        <end position="18"/>
    </location>
</feature>
<evidence type="ECO:0000256" key="1">
    <source>
        <dbReference type="ARBA" id="ARBA00007227"/>
    </source>
</evidence>
<gene>
    <name evidence="4" type="ORF">CWN80_06795</name>
</gene>
<dbReference type="SMART" id="SM00530">
    <property type="entry name" value="HTH_XRE"/>
    <property type="match status" value="1"/>
</dbReference>
<dbReference type="InterPro" id="IPR001387">
    <property type="entry name" value="Cro/C1-type_HTH"/>
</dbReference>
<feature type="domain" description="HTH cro/C1-type" evidence="3">
    <location>
        <begin position="48"/>
        <end position="102"/>
    </location>
</feature>
<dbReference type="Proteomes" id="UP000288711">
    <property type="component" value="Unassembled WGS sequence"/>
</dbReference>
<dbReference type="Pfam" id="PF13560">
    <property type="entry name" value="HTH_31"/>
    <property type="match status" value="1"/>
</dbReference>
<dbReference type="PANTHER" id="PTHR43236:SF1">
    <property type="entry name" value="BLL7220 PROTEIN"/>
    <property type="match status" value="1"/>
</dbReference>
<evidence type="ECO:0000313" key="4">
    <source>
        <dbReference type="EMBL" id="RWU84080.1"/>
    </source>
</evidence>